<dbReference type="GO" id="GO:0000976">
    <property type="term" value="F:transcription cis-regulatory region binding"/>
    <property type="evidence" value="ECO:0007669"/>
    <property type="project" value="TreeGrafter"/>
</dbReference>
<dbReference type="Pfam" id="PF00440">
    <property type="entry name" value="TetR_N"/>
    <property type="match status" value="1"/>
</dbReference>
<dbReference type="Proteomes" id="UP000295645">
    <property type="component" value="Unassembled WGS sequence"/>
</dbReference>
<dbReference type="InterPro" id="IPR050109">
    <property type="entry name" value="HTH-type_TetR-like_transc_reg"/>
</dbReference>
<accession>A0A4R3YYS9</accession>
<dbReference type="InterPro" id="IPR001647">
    <property type="entry name" value="HTH_TetR"/>
</dbReference>
<dbReference type="PRINTS" id="PR00455">
    <property type="entry name" value="HTHTETR"/>
</dbReference>
<dbReference type="GO" id="GO:0003700">
    <property type="term" value="F:DNA-binding transcription factor activity"/>
    <property type="evidence" value="ECO:0007669"/>
    <property type="project" value="TreeGrafter"/>
</dbReference>
<keyword evidence="5" id="KW-1185">Reference proteome</keyword>
<dbReference type="SUPFAM" id="SSF46689">
    <property type="entry name" value="Homeodomain-like"/>
    <property type="match status" value="1"/>
</dbReference>
<name>A0A4R3YYS9_9GAMM</name>
<protein>
    <submittedName>
        <fullName evidence="4">TetR family transcriptional regulator</fullName>
    </submittedName>
</protein>
<evidence type="ECO:0000313" key="4">
    <source>
        <dbReference type="EMBL" id="TCV97786.1"/>
    </source>
</evidence>
<dbReference type="Gene3D" id="1.10.357.10">
    <property type="entry name" value="Tetracycline Repressor, domain 2"/>
    <property type="match status" value="1"/>
</dbReference>
<dbReference type="RefSeq" id="WP_132141804.1">
    <property type="nucleotide sequence ID" value="NZ_SMCS01000001.1"/>
</dbReference>
<proteinExistence type="predicted"/>
<dbReference type="PROSITE" id="PS50977">
    <property type="entry name" value="HTH_TETR_2"/>
    <property type="match status" value="1"/>
</dbReference>
<dbReference type="AlphaFoldDB" id="A0A4R3YYS9"/>
<evidence type="ECO:0000256" key="1">
    <source>
        <dbReference type="ARBA" id="ARBA00023125"/>
    </source>
</evidence>
<feature type="DNA-binding region" description="H-T-H motif" evidence="2">
    <location>
        <begin position="42"/>
        <end position="61"/>
    </location>
</feature>
<gene>
    <name evidence="4" type="ORF">EC912_101803</name>
</gene>
<evidence type="ECO:0000256" key="2">
    <source>
        <dbReference type="PROSITE-ProRule" id="PRU00335"/>
    </source>
</evidence>
<sequence>MSKHEKPIIPEAPLSQRVKAQRERILAAAQQCFVRYGFHAASIANIAEAADMSAGLIYRYFPNKSAIVLAIIEQQTEIELEDIRALGESTDLTEALVEAFAHWSHPKPDMRMMNAALFLETSAEATRDAQVAEAIQQADDVGCAEFCAWLERPPEQGGMGMAPELSYRRSLVFLCLMEGLAVRAARDPKMDLELLRTSLAEVMPRLIAE</sequence>
<comment type="caution">
    <text evidence="4">The sequence shown here is derived from an EMBL/GenBank/DDBJ whole genome shotgun (WGS) entry which is preliminary data.</text>
</comment>
<keyword evidence="1 2" id="KW-0238">DNA-binding</keyword>
<dbReference type="OrthoDB" id="63332at2"/>
<feature type="domain" description="HTH tetR-type" evidence="3">
    <location>
        <begin position="19"/>
        <end position="79"/>
    </location>
</feature>
<evidence type="ECO:0000313" key="5">
    <source>
        <dbReference type="Proteomes" id="UP000295645"/>
    </source>
</evidence>
<dbReference type="PANTHER" id="PTHR30055">
    <property type="entry name" value="HTH-TYPE TRANSCRIPTIONAL REGULATOR RUTR"/>
    <property type="match status" value="1"/>
</dbReference>
<dbReference type="InterPro" id="IPR009057">
    <property type="entry name" value="Homeodomain-like_sf"/>
</dbReference>
<dbReference type="EMBL" id="SMCS01000001">
    <property type="protein sequence ID" value="TCV97786.1"/>
    <property type="molecule type" value="Genomic_DNA"/>
</dbReference>
<evidence type="ECO:0000259" key="3">
    <source>
        <dbReference type="PROSITE" id="PS50977"/>
    </source>
</evidence>
<dbReference type="PANTHER" id="PTHR30055:SF226">
    <property type="entry name" value="HTH-TYPE TRANSCRIPTIONAL REGULATOR PKSA"/>
    <property type="match status" value="1"/>
</dbReference>
<organism evidence="4 5">
    <name type="scientific">Luteibacter rhizovicinus</name>
    <dbReference type="NCBI Taxonomy" id="242606"/>
    <lineage>
        <taxon>Bacteria</taxon>
        <taxon>Pseudomonadati</taxon>
        <taxon>Pseudomonadota</taxon>
        <taxon>Gammaproteobacteria</taxon>
        <taxon>Lysobacterales</taxon>
        <taxon>Rhodanobacteraceae</taxon>
        <taxon>Luteibacter</taxon>
    </lineage>
</organism>
<reference evidence="4 5" key="1">
    <citation type="submission" date="2019-03" db="EMBL/GenBank/DDBJ databases">
        <title>Above-ground endophytic microbial communities from plants in different locations in the United States.</title>
        <authorList>
            <person name="Frank C."/>
        </authorList>
    </citation>
    <scope>NUCLEOTIDE SEQUENCE [LARGE SCALE GENOMIC DNA]</scope>
    <source>
        <strain evidence="4 5">LP_13_YM</strain>
    </source>
</reference>